<keyword evidence="1" id="KW-0489">Methyltransferase</keyword>
<reference evidence="1 2" key="1">
    <citation type="submission" date="2022-08" db="EMBL/GenBank/DDBJ databases">
        <title>Reclassification of Massilia species as members of the genera Telluria, Duganella, Pseudoduganella, Mokoshia gen. nov. and Zemynaea gen. nov. using orthogonal and non-orthogonal genome-based approaches.</title>
        <authorList>
            <person name="Bowman J.P."/>
        </authorList>
    </citation>
    <scope>NUCLEOTIDE SEQUENCE [LARGE SCALE GENOMIC DNA]</scope>
    <source>
        <strain evidence="1 2">JCM 31661</strain>
    </source>
</reference>
<dbReference type="SUPFAM" id="SSF53335">
    <property type="entry name" value="S-adenosyl-L-methionine-dependent methyltransferases"/>
    <property type="match status" value="1"/>
</dbReference>
<comment type="caution">
    <text evidence="1">The sequence shown here is derived from an EMBL/GenBank/DDBJ whole genome shotgun (WGS) entry which is preliminary data.</text>
</comment>
<dbReference type="CDD" id="cd02440">
    <property type="entry name" value="AdoMet_MTases"/>
    <property type="match status" value="1"/>
</dbReference>
<keyword evidence="2" id="KW-1185">Reference proteome</keyword>
<dbReference type="Proteomes" id="UP001206572">
    <property type="component" value="Unassembled WGS sequence"/>
</dbReference>
<gene>
    <name evidence="1" type="ORF">NX780_21225</name>
</gene>
<organism evidence="1 2">
    <name type="scientific">Massilia agri</name>
    <dbReference type="NCBI Taxonomy" id="1886785"/>
    <lineage>
        <taxon>Bacteria</taxon>
        <taxon>Pseudomonadati</taxon>
        <taxon>Pseudomonadota</taxon>
        <taxon>Betaproteobacteria</taxon>
        <taxon>Burkholderiales</taxon>
        <taxon>Oxalobacteraceae</taxon>
        <taxon>Telluria group</taxon>
        <taxon>Massilia</taxon>
    </lineage>
</organism>
<accession>A0ABT2ARK4</accession>
<proteinExistence type="predicted"/>
<sequence length="320" mass="36128">MPESSASTAPLPAPVLRRREHCPGCHRSSARTLHKEPLDSPGISRYMREHYERRVERDFSGYDYELAQCEHCGLAYQAQVPTEELLQEIYDRWLPATEREAVVSRWGLDDYRYLAGQVEFMLDHFRMRPSSIRALDFGFGWAEWAKMAGAFGVNVCGAELSQVRIDYAKSVGIPVVDASRLPDGEFHFINTEQVFEHLLEPGEMLQRLGRALTPGGLIKVSVPNSERSIRKLVGSGDFSRLDDGDIMAIAPFEHINAFTHASLSALGREAGLVPLRPSLRKLYNSSSGWMEPKSALKTLARPIYRHLYPKSTFVYFARPA</sequence>
<dbReference type="Gene3D" id="3.40.50.150">
    <property type="entry name" value="Vaccinia Virus protein VP39"/>
    <property type="match status" value="1"/>
</dbReference>
<keyword evidence="1" id="KW-0808">Transferase</keyword>
<dbReference type="Pfam" id="PF13489">
    <property type="entry name" value="Methyltransf_23"/>
    <property type="match status" value="1"/>
</dbReference>
<dbReference type="GO" id="GO:0032259">
    <property type="term" value="P:methylation"/>
    <property type="evidence" value="ECO:0007669"/>
    <property type="project" value="UniProtKB-KW"/>
</dbReference>
<evidence type="ECO:0000313" key="2">
    <source>
        <dbReference type="Proteomes" id="UP001206572"/>
    </source>
</evidence>
<dbReference type="EMBL" id="JANUHA010000019">
    <property type="protein sequence ID" value="MCS0598870.1"/>
    <property type="molecule type" value="Genomic_DNA"/>
</dbReference>
<dbReference type="RefSeq" id="WP_258829874.1">
    <property type="nucleotide sequence ID" value="NZ_JANUHA010000019.1"/>
</dbReference>
<dbReference type="InterPro" id="IPR029063">
    <property type="entry name" value="SAM-dependent_MTases_sf"/>
</dbReference>
<evidence type="ECO:0000313" key="1">
    <source>
        <dbReference type="EMBL" id="MCS0598870.1"/>
    </source>
</evidence>
<protein>
    <submittedName>
        <fullName evidence="1">Class I SAM-dependent methyltransferase</fullName>
    </submittedName>
</protein>
<name>A0ABT2ARK4_9BURK</name>
<dbReference type="GO" id="GO:0008168">
    <property type="term" value="F:methyltransferase activity"/>
    <property type="evidence" value="ECO:0007669"/>
    <property type="project" value="UniProtKB-KW"/>
</dbReference>